<sequence length="258" mass="29344">MIHSMISPEHAAISLHANIGWARPSDFSVEEIANSLGLIVKEVPMKGADGRILMKGNSGIISIRDNITHPGRKNFVIAHEIGHFQCHKHLSHLYSDTHKTLTEWYATGPQEKEANRFAAELLMPASLFKTKTIGNRLNLGFIQEMSNFFGVSILACFLRFVNQGNYPVMVVFMEDGIIRWKQESDDFPYKFLEYGSPVPAFTVAGDYFKYGRIEQAPEKVKAMDWFPDSWRLRYEPNAELYEQSYKVSGNGLVSCLWS</sequence>
<evidence type="ECO:0000313" key="2">
    <source>
        <dbReference type="EMBL" id="WZN40077.1"/>
    </source>
</evidence>
<keyword evidence="3" id="KW-1185">Reference proteome</keyword>
<dbReference type="Proteomes" id="UP001485459">
    <property type="component" value="Chromosome"/>
</dbReference>
<feature type="domain" description="IrrE N-terminal-like" evidence="1">
    <location>
        <begin position="40"/>
        <end position="153"/>
    </location>
</feature>
<name>A0ABZ2YL62_9BACT</name>
<organism evidence="2 3">
    <name type="scientific">Chitinophaga pollutisoli</name>
    <dbReference type="NCBI Taxonomy" id="3133966"/>
    <lineage>
        <taxon>Bacteria</taxon>
        <taxon>Pseudomonadati</taxon>
        <taxon>Bacteroidota</taxon>
        <taxon>Chitinophagia</taxon>
        <taxon>Chitinophagales</taxon>
        <taxon>Chitinophagaceae</taxon>
        <taxon>Chitinophaga</taxon>
    </lineage>
</organism>
<evidence type="ECO:0000313" key="3">
    <source>
        <dbReference type="Proteomes" id="UP001485459"/>
    </source>
</evidence>
<dbReference type="PANTHER" id="PTHR43236">
    <property type="entry name" value="ANTITOXIN HIGA1"/>
    <property type="match status" value="1"/>
</dbReference>
<dbReference type="Gene3D" id="1.10.10.2910">
    <property type="match status" value="1"/>
</dbReference>
<dbReference type="Pfam" id="PF06114">
    <property type="entry name" value="Peptidase_M78"/>
    <property type="match status" value="1"/>
</dbReference>
<protein>
    <submittedName>
        <fullName evidence="2">ImmA/IrrE family metallo-endopeptidase</fullName>
    </submittedName>
</protein>
<dbReference type="InterPro" id="IPR010359">
    <property type="entry name" value="IrrE_HExxH"/>
</dbReference>
<accession>A0ABZ2YL62</accession>
<dbReference type="InterPro" id="IPR052345">
    <property type="entry name" value="Rad_response_metalloprotease"/>
</dbReference>
<dbReference type="PANTHER" id="PTHR43236:SF2">
    <property type="entry name" value="BLL0069 PROTEIN"/>
    <property type="match status" value="1"/>
</dbReference>
<proteinExistence type="predicted"/>
<reference evidence="3" key="1">
    <citation type="submission" date="2024-03" db="EMBL/GenBank/DDBJ databases">
        <title>Chitinophaga horti sp. nov., isolated from garden soil.</title>
        <authorList>
            <person name="Lee D.S."/>
            <person name="Han D.M."/>
            <person name="Baek J.H."/>
            <person name="Choi D.G."/>
            <person name="Jeon J.H."/>
            <person name="Jeon C.O."/>
        </authorList>
    </citation>
    <scope>NUCLEOTIDE SEQUENCE [LARGE SCALE GENOMIC DNA]</scope>
    <source>
        <strain evidence="3">GPA1</strain>
    </source>
</reference>
<dbReference type="RefSeq" id="WP_341835012.1">
    <property type="nucleotide sequence ID" value="NZ_CP149822.1"/>
</dbReference>
<evidence type="ECO:0000259" key="1">
    <source>
        <dbReference type="Pfam" id="PF06114"/>
    </source>
</evidence>
<dbReference type="EMBL" id="CP149822">
    <property type="protein sequence ID" value="WZN40077.1"/>
    <property type="molecule type" value="Genomic_DNA"/>
</dbReference>
<gene>
    <name evidence="2" type="ORF">WJU16_19085</name>
</gene>